<dbReference type="Proteomes" id="UP000231564">
    <property type="component" value="Chromosome MARIT"/>
</dbReference>
<proteinExistence type="predicted"/>
<dbReference type="KEGG" id="tmar:MARIT_2435"/>
<dbReference type="EMBL" id="LT634361">
    <property type="protein sequence ID" value="SFZ83994.1"/>
    <property type="molecule type" value="Genomic_DNA"/>
</dbReference>
<organism evidence="1 2">
    <name type="scientific">Tenacibaculum maritimum NCIMB 2154</name>
    <dbReference type="NCBI Taxonomy" id="1349785"/>
    <lineage>
        <taxon>Bacteria</taxon>
        <taxon>Pseudomonadati</taxon>
        <taxon>Bacteroidota</taxon>
        <taxon>Flavobacteriia</taxon>
        <taxon>Flavobacteriales</taxon>
        <taxon>Flavobacteriaceae</taxon>
        <taxon>Tenacibaculum</taxon>
    </lineage>
</organism>
<evidence type="ECO:0000313" key="1">
    <source>
        <dbReference type="EMBL" id="SFZ83994.1"/>
    </source>
</evidence>
<evidence type="ECO:0000313" key="2">
    <source>
        <dbReference type="Proteomes" id="UP000231564"/>
    </source>
</evidence>
<dbReference type="AlphaFoldDB" id="A0A2H1ECP7"/>
<sequence length="62" mass="7116">MVEKIKKHILKLDTKTDVQKKTNLAKSVFYEVKSGDAENRTRVQTSSSKAFYILSFCLIFGM</sequence>
<name>A0A2H1ECP7_9FLAO</name>
<protein>
    <submittedName>
        <fullName evidence="1">Uncharacterized protein</fullName>
    </submittedName>
</protein>
<accession>A0A2H1ECP7</accession>
<reference evidence="1 2" key="1">
    <citation type="submission" date="2016-11" db="EMBL/GenBank/DDBJ databases">
        <authorList>
            <person name="Jaros S."/>
            <person name="Januszkiewicz K."/>
            <person name="Wedrychowicz H."/>
        </authorList>
    </citation>
    <scope>NUCLEOTIDE SEQUENCE [LARGE SCALE GENOMIC DNA]</scope>
    <source>
        <strain evidence="1">NCIMB 2154T</strain>
    </source>
</reference>
<gene>
    <name evidence="1" type="ORF">MARIT_2435</name>
</gene>
<keyword evidence="2" id="KW-1185">Reference proteome</keyword>